<feature type="coiled-coil region" evidence="1">
    <location>
        <begin position="210"/>
        <end position="413"/>
    </location>
</feature>
<reference evidence="3" key="1">
    <citation type="submission" date="2023-07" db="EMBL/GenBank/DDBJ databases">
        <authorList>
            <consortium name="AG Swart"/>
            <person name="Singh M."/>
            <person name="Singh A."/>
            <person name="Seah K."/>
            <person name="Emmerich C."/>
        </authorList>
    </citation>
    <scope>NUCLEOTIDE SEQUENCE</scope>
    <source>
        <strain evidence="3">DP1</strain>
    </source>
</reference>
<keyword evidence="4" id="KW-1185">Reference proteome</keyword>
<feature type="compositionally biased region" description="Basic residues" evidence="2">
    <location>
        <begin position="92"/>
        <end position="109"/>
    </location>
</feature>
<feature type="compositionally biased region" description="Basic and acidic residues" evidence="2">
    <location>
        <begin position="177"/>
        <end position="192"/>
    </location>
</feature>
<evidence type="ECO:0000313" key="4">
    <source>
        <dbReference type="Proteomes" id="UP001295684"/>
    </source>
</evidence>
<feature type="compositionally biased region" description="Basic residues" evidence="2">
    <location>
        <begin position="591"/>
        <end position="623"/>
    </location>
</feature>
<feature type="region of interest" description="Disordered" evidence="2">
    <location>
        <begin position="171"/>
        <end position="192"/>
    </location>
</feature>
<dbReference type="EMBL" id="CAMPGE010002587">
    <property type="protein sequence ID" value="CAI2361396.1"/>
    <property type="molecule type" value="Genomic_DNA"/>
</dbReference>
<evidence type="ECO:0000313" key="3">
    <source>
        <dbReference type="EMBL" id="CAI2361396.1"/>
    </source>
</evidence>
<sequence>MANKKRLKRGEPPKGAKNLDVKSPKTIEAIRRQGYEPHELKYLKEEEFIQKEADMKATPAVMRLRYKDYEENRREKVRNVKRERQIILHEKKKKIKGKSRNNSQKKIKYTGKLGPAPKRIPNAISQSLSFKPTKKKMAAEIQLKNEAKQLKLLQAQNKALMKEVIQKAIQQEEQDETKEQKKAAWSDSDSKQRQTLELIKNKLKMKVISKRNEEREKRIHEKELSQKKYRLECIEKEKEELARIEKEQEMKKIQEKSQEILRIKRQNELRDYITKLQEEQQQSEELRRESLERKIQVAEEKFERIQQQREHDQLLRKLSIHKRLEEANQRVRSNLEAQERTWEEKQRSIVEKYNRIKQIQIEKEKINAQKAKLKELEYKNVKGKSDGMLKQRLEELKEKERKFEERIQIHKENMHKEVELKKRYHSFQSQRMEQRRKLLGEEKEKEKSLSIKRLHEKDKHTEQVLKHRNEEYKILAEFESLKRDKRLNEAKRLQKVREYQKVKAFERIQAERSKSEIIQEQRKKILNCKIEENEKVKFIKEQLKEKIKAAQGHGTDDLEELMENPYKDFNPVMNKSMQEMVNKLSIDDPKRPRRSLKKKRGNSPAKKRKSPPKKSKSKKKKAK</sequence>
<accession>A0AAD1X897</accession>
<dbReference type="PANTHER" id="PTHR38019">
    <property type="entry name" value="KDA ANTIGEN P200, PUTATIVE-RELATED"/>
    <property type="match status" value="1"/>
</dbReference>
<name>A0AAD1X897_EUPCR</name>
<feature type="region of interest" description="Disordered" evidence="2">
    <location>
        <begin position="92"/>
        <end position="122"/>
    </location>
</feature>
<dbReference type="PANTHER" id="PTHR38019:SF1">
    <property type="entry name" value="N-ACETYLTRANSFERASE DOMAIN-CONTAINING PROTEIN"/>
    <property type="match status" value="1"/>
</dbReference>
<feature type="compositionally biased region" description="Basic and acidic residues" evidence="2">
    <location>
        <begin position="9"/>
        <end position="24"/>
    </location>
</feature>
<keyword evidence="1" id="KW-0175">Coiled coil</keyword>
<proteinExistence type="predicted"/>
<dbReference type="AlphaFoldDB" id="A0AAD1X897"/>
<comment type="caution">
    <text evidence="3">The sequence shown here is derived from an EMBL/GenBank/DDBJ whole genome shotgun (WGS) entry which is preliminary data.</text>
</comment>
<evidence type="ECO:0000256" key="2">
    <source>
        <dbReference type="SAM" id="MobiDB-lite"/>
    </source>
</evidence>
<dbReference type="Proteomes" id="UP001295684">
    <property type="component" value="Unassembled WGS sequence"/>
</dbReference>
<feature type="region of interest" description="Disordered" evidence="2">
    <location>
        <begin position="569"/>
        <end position="623"/>
    </location>
</feature>
<organism evidence="3 4">
    <name type="scientific">Euplotes crassus</name>
    <dbReference type="NCBI Taxonomy" id="5936"/>
    <lineage>
        <taxon>Eukaryota</taxon>
        <taxon>Sar</taxon>
        <taxon>Alveolata</taxon>
        <taxon>Ciliophora</taxon>
        <taxon>Intramacronucleata</taxon>
        <taxon>Spirotrichea</taxon>
        <taxon>Hypotrichia</taxon>
        <taxon>Euplotida</taxon>
        <taxon>Euplotidae</taxon>
        <taxon>Moneuplotes</taxon>
    </lineage>
</organism>
<feature type="coiled-coil region" evidence="1">
    <location>
        <begin position="136"/>
        <end position="163"/>
    </location>
</feature>
<protein>
    <submittedName>
        <fullName evidence="3">Uncharacterized protein</fullName>
    </submittedName>
</protein>
<feature type="region of interest" description="Disordered" evidence="2">
    <location>
        <begin position="1"/>
        <end position="24"/>
    </location>
</feature>
<evidence type="ECO:0000256" key="1">
    <source>
        <dbReference type="SAM" id="Coils"/>
    </source>
</evidence>
<gene>
    <name evidence="3" type="ORF">ECRASSUSDP1_LOCUS2707</name>
</gene>